<dbReference type="InterPro" id="IPR021235">
    <property type="entry name" value="DUF2637"/>
</dbReference>
<proteinExistence type="predicted"/>
<keyword evidence="2" id="KW-0812">Transmembrane</keyword>
<feature type="transmembrane region" description="Helical" evidence="2">
    <location>
        <begin position="45"/>
        <end position="69"/>
    </location>
</feature>
<dbReference type="PANTHER" id="PTHR23242:SF9">
    <property type="entry name" value="TRANSCRIPTION FACTOR HOXA13"/>
    <property type="match status" value="1"/>
</dbReference>
<dbReference type="PANTHER" id="PTHR23242">
    <property type="entry name" value="TRANSCRIPTION FACTOR HOXA13"/>
    <property type="match status" value="1"/>
</dbReference>
<feature type="transmembrane region" description="Helical" evidence="2">
    <location>
        <begin position="9"/>
        <end position="33"/>
    </location>
</feature>
<protein>
    <submittedName>
        <fullName evidence="3">DUF2637 domain-containing protein</fullName>
    </submittedName>
</protein>
<gene>
    <name evidence="3" type="ORF">OGH68_20895</name>
</gene>
<feature type="region of interest" description="Disordered" evidence="1">
    <location>
        <begin position="298"/>
        <end position="324"/>
    </location>
</feature>
<keyword evidence="2" id="KW-0472">Membrane</keyword>
<sequence>MQLTRTHRILIGVVVAGALVIAAIGFAGSYAAVRELAEQKGFGSFSLVFPIGIDAGICVLLALDLLLTWMRIPFPLLRQTAWLLTFATIAFNGAAAWPDPLGVGMHAVIPILFVVAVEAARHAVGRIADITADKHMEGVRLTRWLLSPVPTFKLWRRMKLWELRSYEQVIKLEQDRLIYQARLQARFGRSWRRKAPVEALMPLRLAKFGVPLAETAPAGLAAAGIEPVLLPPAPAQPELESRAARAEEPAVVPEEAPSQWFATPSKAEYHGEYDPNYELPVYDPPQEHQAWYDEQPQQIPVPQPRRPEPEPAPAGVQAPAEAQAPVGVQAPEPQFQVPNGAGGTRPLGEGVKEAAPSDDELYQVFRHSIEGEGMPTPGAFAGNVEAAYGLRLQSRDLNQYMDRFTARLNGELMDDHIA</sequence>
<dbReference type="RefSeq" id="WP_264246179.1">
    <property type="nucleotide sequence ID" value="NZ_CP107567.1"/>
</dbReference>
<reference evidence="3" key="1">
    <citation type="submission" date="2022-10" db="EMBL/GenBank/DDBJ databases">
        <title>Cytochrome P450 Catalyzes Benzene Ring Formation in the Biosynthesis of Trialkyl-Substituted Aromatic Polyketides.</title>
        <authorList>
            <person name="Zhao E."/>
            <person name="Ge H."/>
        </authorList>
    </citation>
    <scope>NUCLEOTIDE SEQUENCE</scope>
    <source>
        <strain evidence="3">NA0869</strain>
    </source>
</reference>
<evidence type="ECO:0000256" key="2">
    <source>
        <dbReference type="SAM" id="Phobius"/>
    </source>
</evidence>
<organism evidence="3 4">
    <name type="scientific">Streptomyces peucetius</name>
    <dbReference type="NCBI Taxonomy" id="1950"/>
    <lineage>
        <taxon>Bacteria</taxon>
        <taxon>Bacillati</taxon>
        <taxon>Actinomycetota</taxon>
        <taxon>Actinomycetes</taxon>
        <taxon>Kitasatosporales</taxon>
        <taxon>Streptomycetaceae</taxon>
        <taxon>Streptomyces</taxon>
    </lineage>
</organism>
<name>A0ABY6I9I6_STRPE</name>
<evidence type="ECO:0000313" key="3">
    <source>
        <dbReference type="EMBL" id="UYQ63672.1"/>
    </source>
</evidence>
<evidence type="ECO:0000256" key="1">
    <source>
        <dbReference type="SAM" id="MobiDB-lite"/>
    </source>
</evidence>
<feature type="transmembrane region" description="Helical" evidence="2">
    <location>
        <begin position="81"/>
        <end position="97"/>
    </location>
</feature>
<dbReference type="Pfam" id="PF10935">
    <property type="entry name" value="DUF2637"/>
    <property type="match status" value="1"/>
</dbReference>
<dbReference type="EMBL" id="CP107567">
    <property type="protein sequence ID" value="UYQ63672.1"/>
    <property type="molecule type" value="Genomic_DNA"/>
</dbReference>
<keyword evidence="2" id="KW-1133">Transmembrane helix</keyword>
<accession>A0ABY6I9I6</accession>
<dbReference type="Proteomes" id="UP001163878">
    <property type="component" value="Chromosome"/>
</dbReference>
<evidence type="ECO:0000313" key="4">
    <source>
        <dbReference type="Proteomes" id="UP001163878"/>
    </source>
</evidence>
<feature type="transmembrane region" description="Helical" evidence="2">
    <location>
        <begin position="103"/>
        <end position="120"/>
    </location>
</feature>
<keyword evidence="4" id="KW-1185">Reference proteome</keyword>